<protein>
    <submittedName>
        <fullName evidence="1">Uncharacterized protein</fullName>
    </submittedName>
</protein>
<dbReference type="EMBL" id="JH159154">
    <property type="protein sequence ID" value="EGZ18245.1"/>
    <property type="molecule type" value="Genomic_DNA"/>
</dbReference>
<dbReference type="Proteomes" id="UP000002640">
    <property type="component" value="Unassembled WGS sequence"/>
</dbReference>
<keyword evidence="2" id="KW-1185">Reference proteome</keyword>
<dbReference type="GeneID" id="20649660"/>
<sequence length="101" mass="10659">MKFIRLARSRARTMPCRAASLHSSDAASFCTTASVLASVETAALHARKVGSAGCNRSKKFSIWDLTNCTMYARDAARRKSSFGRAPGGCSSGLLKVAIACG</sequence>
<reference evidence="1 2" key="1">
    <citation type="journal article" date="2006" name="Science">
        <title>Phytophthora genome sequences uncover evolutionary origins and mechanisms of pathogenesis.</title>
        <authorList>
            <person name="Tyler B.M."/>
            <person name="Tripathy S."/>
            <person name="Zhang X."/>
            <person name="Dehal P."/>
            <person name="Jiang R.H."/>
            <person name="Aerts A."/>
            <person name="Arredondo F.D."/>
            <person name="Baxter L."/>
            <person name="Bensasson D."/>
            <person name="Beynon J.L."/>
            <person name="Chapman J."/>
            <person name="Damasceno C.M."/>
            <person name="Dorrance A.E."/>
            <person name="Dou D."/>
            <person name="Dickerman A.W."/>
            <person name="Dubchak I.L."/>
            <person name="Garbelotto M."/>
            <person name="Gijzen M."/>
            <person name="Gordon S.G."/>
            <person name="Govers F."/>
            <person name="Grunwald N.J."/>
            <person name="Huang W."/>
            <person name="Ivors K.L."/>
            <person name="Jones R.W."/>
            <person name="Kamoun S."/>
            <person name="Krampis K."/>
            <person name="Lamour K.H."/>
            <person name="Lee M.K."/>
            <person name="McDonald W.H."/>
            <person name="Medina M."/>
            <person name="Meijer H.J."/>
            <person name="Nordberg E.K."/>
            <person name="Maclean D.J."/>
            <person name="Ospina-Giraldo M.D."/>
            <person name="Morris P.F."/>
            <person name="Phuntumart V."/>
            <person name="Putnam N.H."/>
            <person name="Rash S."/>
            <person name="Rose J.K."/>
            <person name="Sakihama Y."/>
            <person name="Salamov A.A."/>
            <person name="Savidor A."/>
            <person name="Scheuring C.F."/>
            <person name="Smith B.M."/>
            <person name="Sobral B.W."/>
            <person name="Terry A."/>
            <person name="Torto-Alalibo T.A."/>
            <person name="Win J."/>
            <person name="Xu Z."/>
            <person name="Zhang H."/>
            <person name="Grigoriev I.V."/>
            <person name="Rokhsar D.S."/>
            <person name="Boore J.L."/>
        </authorList>
    </citation>
    <scope>NUCLEOTIDE SEQUENCE [LARGE SCALE GENOMIC DNA]</scope>
    <source>
        <strain evidence="1 2">P6497</strain>
    </source>
</reference>
<dbReference type="AlphaFoldDB" id="G4ZJM5"/>
<organism evidence="1 2">
    <name type="scientific">Phytophthora sojae (strain P6497)</name>
    <name type="common">Soybean stem and root rot agent</name>
    <name type="synonym">Phytophthora megasperma f. sp. glycines</name>
    <dbReference type="NCBI Taxonomy" id="1094619"/>
    <lineage>
        <taxon>Eukaryota</taxon>
        <taxon>Sar</taxon>
        <taxon>Stramenopiles</taxon>
        <taxon>Oomycota</taxon>
        <taxon>Peronosporomycetes</taxon>
        <taxon>Peronosporales</taxon>
        <taxon>Peronosporaceae</taxon>
        <taxon>Phytophthora</taxon>
    </lineage>
</organism>
<dbReference type="KEGG" id="psoj:PHYSODRAFT_354657"/>
<dbReference type="InParanoid" id="G4ZJM5"/>
<accession>G4ZJM5</accession>
<name>G4ZJM5_PHYSP</name>
<dbReference type="RefSeq" id="XP_009527303.1">
    <property type="nucleotide sequence ID" value="XM_009529008.1"/>
</dbReference>
<proteinExistence type="predicted"/>
<gene>
    <name evidence="1" type="ORF">PHYSODRAFT_354657</name>
</gene>
<evidence type="ECO:0000313" key="1">
    <source>
        <dbReference type="EMBL" id="EGZ18245.1"/>
    </source>
</evidence>
<evidence type="ECO:0000313" key="2">
    <source>
        <dbReference type="Proteomes" id="UP000002640"/>
    </source>
</evidence>